<keyword evidence="2" id="KW-1185">Reference proteome</keyword>
<name>E2AZH8_CAMFO</name>
<dbReference type="InParanoid" id="E2AZH8"/>
<dbReference type="Proteomes" id="UP000000311">
    <property type="component" value="Unassembled WGS sequence"/>
</dbReference>
<proteinExistence type="predicted"/>
<dbReference type="EMBL" id="GL444221">
    <property type="protein sequence ID" value="EFN61162.1"/>
    <property type="molecule type" value="Genomic_DNA"/>
</dbReference>
<sequence length="179" mass="20692">IEQQVKLLVPFITQIHGMEICVKYKLMFTMIDNKVCNATDTKSTLRCYLCGATSKDFNKLKIKKWQARTEEEKKIMEDCKRIIQKGFRLQLGLIVDRLKPGYGSTNDGNTARRFFENTSISATITGVSESLINRFHVILQAISSHHAYALETAWEFIELYPWYYMPTSVHKLLIHGPEI</sequence>
<organism evidence="2">
    <name type="scientific">Camponotus floridanus</name>
    <name type="common">Florida carpenter ant</name>
    <dbReference type="NCBI Taxonomy" id="104421"/>
    <lineage>
        <taxon>Eukaryota</taxon>
        <taxon>Metazoa</taxon>
        <taxon>Ecdysozoa</taxon>
        <taxon>Arthropoda</taxon>
        <taxon>Hexapoda</taxon>
        <taxon>Insecta</taxon>
        <taxon>Pterygota</taxon>
        <taxon>Neoptera</taxon>
        <taxon>Endopterygota</taxon>
        <taxon>Hymenoptera</taxon>
        <taxon>Apocrita</taxon>
        <taxon>Aculeata</taxon>
        <taxon>Formicoidea</taxon>
        <taxon>Formicidae</taxon>
        <taxon>Formicinae</taxon>
        <taxon>Camponotus</taxon>
    </lineage>
</organism>
<feature type="non-terminal residue" evidence="1">
    <location>
        <position position="1"/>
    </location>
</feature>
<gene>
    <name evidence="1" type="ORF">EAG_09608</name>
</gene>
<feature type="non-terminal residue" evidence="1">
    <location>
        <position position="179"/>
    </location>
</feature>
<dbReference type="AlphaFoldDB" id="E2AZH8"/>
<evidence type="ECO:0000313" key="2">
    <source>
        <dbReference type="Proteomes" id="UP000000311"/>
    </source>
</evidence>
<accession>E2AZH8</accession>
<evidence type="ECO:0000313" key="1">
    <source>
        <dbReference type="EMBL" id="EFN61162.1"/>
    </source>
</evidence>
<reference evidence="1 2" key="1">
    <citation type="journal article" date="2010" name="Science">
        <title>Genomic comparison of the ants Camponotus floridanus and Harpegnathos saltator.</title>
        <authorList>
            <person name="Bonasio R."/>
            <person name="Zhang G."/>
            <person name="Ye C."/>
            <person name="Mutti N.S."/>
            <person name="Fang X."/>
            <person name="Qin N."/>
            <person name="Donahue G."/>
            <person name="Yang P."/>
            <person name="Li Q."/>
            <person name="Li C."/>
            <person name="Zhang P."/>
            <person name="Huang Z."/>
            <person name="Berger S.L."/>
            <person name="Reinberg D."/>
            <person name="Wang J."/>
            <person name="Liebig J."/>
        </authorList>
    </citation>
    <scope>NUCLEOTIDE SEQUENCE [LARGE SCALE GENOMIC DNA]</scope>
    <source>
        <strain evidence="2">C129</strain>
    </source>
</reference>
<dbReference type="STRING" id="104421.E2AZH8"/>
<protein>
    <submittedName>
        <fullName evidence="1">Uncharacterized protein</fullName>
    </submittedName>
</protein>